<dbReference type="NCBIfam" id="TIGR01198">
    <property type="entry name" value="pgl"/>
    <property type="match status" value="1"/>
</dbReference>
<sequence>MNELIALAAQRGLPIQLVASAQAQAQCLAERVTKQLQSAINQRGRASLALSGGRSPVPFLGALNAADLAWEQVSLTLVDERWVPLEHADSNAGLLWRHLPAVMPRVDWTPLYYGLSPEQDAECSSAALAALMPLDVVVLGMGTDGHTASIFPGALDLPQLLASDAPALCMPALSAEGAQRLTLSGAALNSARLQILALRGEDKAATLATALVGQHPEWPISAFLRSPLEIVYSPDGG</sequence>
<gene>
    <name evidence="3" type="ORF">LCGC14_0099290</name>
</gene>
<feature type="domain" description="Glucosamine/galactosamine-6-phosphate isomerase" evidence="2">
    <location>
        <begin position="20"/>
        <end position="223"/>
    </location>
</feature>
<evidence type="ECO:0000256" key="1">
    <source>
        <dbReference type="ARBA" id="ARBA00010662"/>
    </source>
</evidence>
<accession>A0A0F9VSU8</accession>
<dbReference type="EMBL" id="LAZR01000028">
    <property type="protein sequence ID" value="KKO03008.1"/>
    <property type="molecule type" value="Genomic_DNA"/>
</dbReference>
<dbReference type="PANTHER" id="PTHR11054:SF0">
    <property type="entry name" value="6-PHOSPHOGLUCONOLACTONASE"/>
    <property type="match status" value="1"/>
</dbReference>
<dbReference type="Pfam" id="PF01182">
    <property type="entry name" value="Glucosamine_iso"/>
    <property type="match status" value="1"/>
</dbReference>
<dbReference type="SUPFAM" id="SSF100950">
    <property type="entry name" value="NagB/RpiA/CoA transferase-like"/>
    <property type="match status" value="1"/>
</dbReference>
<proteinExistence type="inferred from homology"/>
<dbReference type="GO" id="GO:0017057">
    <property type="term" value="F:6-phosphogluconolactonase activity"/>
    <property type="evidence" value="ECO:0007669"/>
    <property type="project" value="InterPro"/>
</dbReference>
<dbReference type="InterPro" id="IPR005900">
    <property type="entry name" value="6-phosphogluconolactonase_DevB"/>
</dbReference>
<dbReference type="PANTHER" id="PTHR11054">
    <property type="entry name" value="6-PHOSPHOGLUCONOLACTONASE"/>
    <property type="match status" value="1"/>
</dbReference>
<dbReference type="GO" id="GO:0006098">
    <property type="term" value="P:pentose-phosphate shunt"/>
    <property type="evidence" value="ECO:0007669"/>
    <property type="project" value="InterPro"/>
</dbReference>
<dbReference type="Gene3D" id="3.40.50.1360">
    <property type="match status" value="1"/>
</dbReference>
<dbReference type="AlphaFoldDB" id="A0A0F9VSU8"/>
<dbReference type="CDD" id="cd01400">
    <property type="entry name" value="6PGL"/>
    <property type="match status" value="1"/>
</dbReference>
<organism evidence="3">
    <name type="scientific">marine sediment metagenome</name>
    <dbReference type="NCBI Taxonomy" id="412755"/>
    <lineage>
        <taxon>unclassified sequences</taxon>
        <taxon>metagenomes</taxon>
        <taxon>ecological metagenomes</taxon>
    </lineage>
</organism>
<dbReference type="InterPro" id="IPR039104">
    <property type="entry name" value="6PGL"/>
</dbReference>
<dbReference type="InterPro" id="IPR037171">
    <property type="entry name" value="NagB/RpiA_transferase-like"/>
</dbReference>
<comment type="similarity">
    <text evidence="1">Belongs to the glucosamine/galactosamine-6-phosphate isomerase family. 6-phosphogluconolactonase subfamily.</text>
</comment>
<comment type="caution">
    <text evidence="3">The sequence shown here is derived from an EMBL/GenBank/DDBJ whole genome shotgun (WGS) entry which is preliminary data.</text>
</comment>
<name>A0A0F9VSU8_9ZZZZ</name>
<protein>
    <recommendedName>
        <fullName evidence="2">Glucosamine/galactosamine-6-phosphate isomerase domain-containing protein</fullName>
    </recommendedName>
</protein>
<reference evidence="3" key="1">
    <citation type="journal article" date="2015" name="Nature">
        <title>Complex archaea that bridge the gap between prokaryotes and eukaryotes.</title>
        <authorList>
            <person name="Spang A."/>
            <person name="Saw J.H."/>
            <person name="Jorgensen S.L."/>
            <person name="Zaremba-Niedzwiedzka K."/>
            <person name="Martijn J."/>
            <person name="Lind A.E."/>
            <person name="van Eijk R."/>
            <person name="Schleper C."/>
            <person name="Guy L."/>
            <person name="Ettema T.J."/>
        </authorList>
    </citation>
    <scope>NUCLEOTIDE SEQUENCE</scope>
</reference>
<evidence type="ECO:0000259" key="2">
    <source>
        <dbReference type="Pfam" id="PF01182"/>
    </source>
</evidence>
<dbReference type="InterPro" id="IPR006148">
    <property type="entry name" value="Glc/Gal-6P_isomerase"/>
</dbReference>
<dbReference type="GO" id="GO:0005975">
    <property type="term" value="P:carbohydrate metabolic process"/>
    <property type="evidence" value="ECO:0007669"/>
    <property type="project" value="InterPro"/>
</dbReference>
<evidence type="ECO:0000313" key="3">
    <source>
        <dbReference type="EMBL" id="KKO03008.1"/>
    </source>
</evidence>